<dbReference type="GO" id="GO:0004735">
    <property type="term" value="F:pyrroline-5-carboxylate reductase activity"/>
    <property type="evidence" value="ECO:0007669"/>
    <property type="project" value="InterPro"/>
</dbReference>
<dbReference type="FunFam" id="1.10.3730.10:FF:000001">
    <property type="entry name" value="Pyrroline-5-carboxylate reductase"/>
    <property type="match status" value="1"/>
</dbReference>
<gene>
    <name evidence="7" type="ORF">UCDDA912_g09839</name>
</gene>
<evidence type="ECO:0000256" key="1">
    <source>
        <dbReference type="ARBA" id="ARBA00005525"/>
    </source>
</evidence>
<dbReference type="STRING" id="1214573.A0A0G2F675"/>
<feature type="domain" description="Pyrroline-5-carboxylate reductase catalytic N-terminal" evidence="5">
    <location>
        <begin position="4"/>
        <end position="112"/>
    </location>
</feature>
<dbReference type="HAMAP" id="MF_01925">
    <property type="entry name" value="P5C_reductase"/>
    <property type="match status" value="1"/>
</dbReference>
<reference evidence="7 8" key="2">
    <citation type="submission" date="2015-05" db="EMBL/GenBank/DDBJ databases">
        <authorList>
            <person name="Morales-Cruz A."/>
            <person name="Amrine K.C."/>
            <person name="Cantu D."/>
        </authorList>
    </citation>
    <scope>NUCLEOTIDE SEQUENCE [LARGE SCALE GENOMIC DNA]</scope>
    <source>
        <strain evidence="7">DA912</strain>
    </source>
</reference>
<dbReference type="EMBL" id="LCUC01000514">
    <property type="protein sequence ID" value="KKY30227.1"/>
    <property type="molecule type" value="Genomic_DNA"/>
</dbReference>
<dbReference type="Proteomes" id="UP000034680">
    <property type="component" value="Unassembled WGS sequence"/>
</dbReference>
<comment type="similarity">
    <text evidence="1">Belongs to the pyrroline-5-carboxylate reductase family.</text>
</comment>
<dbReference type="SUPFAM" id="SSF48179">
    <property type="entry name" value="6-phosphogluconate dehydrogenase C-terminal domain-like"/>
    <property type="match status" value="1"/>
</dbReference>
<evidence type="ECO:0000259" key="5">
    <source>
        <dbReference type="Pfam" id="PF03807"/>
    </source>
</evidence>
<dbReference type="PANTHER" id="PTHR11645:SF27">
    <property type="entry name" value="HYPOTHETICAL PYRROLINE-5-CARBOXYLATE REDUCTASE (EUROFUNG)"/>
    <property type="match status" value="1"/>
</dbReference>
<organism evidence="7 8">
    <name type="scientific">Diaporthe ampelina</name>
    <dbReference type="NCBI Taxonomy" id="1214573"/>
    <lineage>
        <taxon>Eukaryota</taxon>
        <taxon>Fungi</taxon>
        <taxon>Dikarya</taxon>
        <taxon>Ascomycota</taxon>
        <taxon>Pezizomycotina</taxon>
        <taxon>Sordariomycetes</taxon>
        <taxon>Sordariomycetidae</taxon>
        <taxon>Diaporthales</taxon>
        <taxon>Diaporthaceae</taxon>
        <taxon>Diaporthe</taxon>
    </lineage>
</organism>
<dbReference type="Gene3D" id="1.10.3730.10">
    <property type="entry name" value="ProC C-terminal domain-like"/>
    <property type="match status" value="1"/>
</dbReference>
<feature type="domain" description="Pyrroline-5-carboxylate reductase dimerisation" evidence="6">
    <location>
        <begin position="184"/>
        <end position="284"/>
    </location>
</feature>
<reference evidence="7 8" key="1">
    <citation type="submission" date="2015-05" db="EMBL/GenBank/DDBJ databases">
        <title>Distinctive expansion of gene families associated with plant cell wall degradation and secondary metabolism in the genomes of grapevine trunk pathogens.</title>
        <authorList>
            <person name="Lawrence D.P."/>
            <person name="Travadon R."/>
            <person name="Rolshausen P.E."/>
            <person name="Baumgartner K."/>
        </authorList>
    </citation>
    <scope>NUCLEOTIDE SEQUENCE [LARGE SCALE GENOMIC DNA]</scope>
    <source>
        <strain evidence="7">DA912</strain>
    </source>
</reference>
<evidence type="ECO:0000256" key="3">
    <source>
        <dbReference type="ARBA" id="ARBA00023002"/>
    </source>
</evidence>
<dbReference type="InterPro" id="IPR000304">
    <property type="entry name" value="Pyrroline-COOH_reductase"/>
</dbReference>
<dbReference type="InterPro" id="IPR008927">
    <property type="entry name" value="6-PGluconate_DH-like_C_sf"/>
</dbReference>
<dbReference type="PIRSF" id="PIRSF000193">
    <property type="entry name" value="Pyrrol-5-carb_rd"/>
    <property type="match status" value="1"/>
</dbReference>
<feature type="binding site" evidence="4">
    <location>
        <position position="68"/>
    </location>
    <ligand>
        <name>NADPH</name>
        <dbReference type="ChEBI" id="CHEBI:57783"/>
    </ligand>
</feature>
<evidence type="ECO:0000259" key="6">
    <source>
        <dbReference type="Pfam" id="PF14748"/>
    </source>
</evidence>
<dbReference type="GO" id="GO:0055129">
    <property type="term" value="P:L-proline biosynthetic process"/>
    <property type="evidence" value="ECO:0007669"/>
    <property type="project" value="TreeGrafter"/>
</dbReference>
<dbReference type="Pfam" id="PF14748">
    <property type="entry name" value="P5CR_dimer"/>
    <property type="match status" value="1"/>
</dbReference>
<comment type="caution">
    <text evidence="7">The sequence shown here is derived from an EMBL/GenBank/DDBJ whole genome shotgun (WGS) entry which is preliminary data.</text>
</comment>
<dbReference type="SUPFAM" id="SSF51735">
    <property type="entry name" value="NAD(P)-binding Rossmann-fold domains"/>
    <property type="match status" value="1"/>
</dbReference>
<proteinExistence type="inferred from homology"/>
<dbReference type="AlphaFoldDB" id="A0A0G2F675"/>
<dbReference type="InterPro" id="IPR036291">
    <property type="entry name" value="NAD(P)-bd_dom_sf"/>
</dbReference>
<dbReference type="NCBIfam" id="TIGR00112">
    <property type="entry name" value="proC"/>
    <property type="match status" value="1"/>
</dbReference>
<protein>
    <submittedName>
        <fullName evidence="7">Putative pyrroline-5-carboxylate reductase</fullName>
    </submittedName>
</protein>
<accession>A0A0G2F675</accession>
<evidence type="ECO:0000313" key="8">
    <source>
        <dbReference type="Proteomes" id="UP000034680"/>
    </source>
</evidence>
<keyword evidence="2 4" id="KW-0521">NADP</keyword>
<dbReference type="InterPro" id="IPR028939">
    <property type="entry name" value="P5C_Rdtase_cat_N"/>
</dbReference>
<evidence type="ECO:0000256" key="2">
    <source>
        <dbReference type="ARBA" id="ARBA00022857"/>
    </source>
</evidence>
<dbReference type="Pfam" id="PF03807">
    <property type="entry name" value="F420_oxidored"/>
    <property type="match status" value="1"/>
</dbReference>
<feature type="binding site" evidence="4">
    <location>
        <begin position="7"/>
        <end position="12"/>
    </location>
    <ligand>
        <name>NADP(+)</name>
        <dbReference type="ChEBI" id="CHEBI:58349"/>
    </ligand>
</feature>
<evidence type="ECO:0000313" key="7">
    <source>
        <dbReference type="EMBL" id="KKY30227.1"/>
    </source>
</evidence>
<name>A0A0G2F675_9PEZI</name>
<dbReference type="PANTHER" id="PTHR11645">
    <property type="entry name" value="PYRROLINE-5-CARBOXYLATE REDUCTASE"/>
    <property type="match status" value="1"/>
</dbReference>
<dbReference type="OrthoDB" id="10263291at2759"/>
<dbReference type="Gene3D" id="3.40.50.720">
    <property type="entry name" value="NAD(P)-binding Rossmann-like Domain"/>
    <property type="match status" value="1"/>
</dbReference>
<sequence length="297" mass="31193">MSSLCVLGCGNLGTAILTSLLEASGKEGDSLKINRFTACVRSEQSEKRLREKFAGVSDSRLRISRNDNANAVKESDVVLVGADPADVRELLSQSGLETISLKGKLFISIVAGWTRQELEAALPDGSTTGGSRAHVVRALPNIAATVGQSITAIESPDPGLPPEHLKMTDSIFNHIGKAVHLPPRLLDAFTAVGGSTPAFFAVIVDALIDSSVAVGVPRKEATDIIVQSMLGTATLLQSGIHPSILRDQGTSPEGCTIGGLMVLEEAGVRGHVGRGLREAVTVARLMGKDPHVNDTRH</sequence>
<evidence type="ECO:0000256" key="4">
    <source>
        <dbReference type="PIRSR" id="PIRSR000193-1"/>
    </source>
</evidence>
<keyword evidence="8" id="KW-1185">Reference proteome</keyword>
<keyword evidence="3" id="KW-0560">Oxidoreductase</keyword>
<dbReference type="InterPro" id="IPR029036">
    <property type="entry name" value="P5CR_dimer"/>
</dbReference>